<dbReference type="SUPFAM" id="SSF54292">
    <property type="entry name" value="2Fe-2S ferredoxin-like"/>
    <property type="match status" value="1"/>
</dbReference>
<dbReference type="EMBL" id="CP066167">
    <property type="protein sequence ID" value="QQD19141.1"/>
    <property type="molecule type" value="Genomic_DNA"/>
</dbReference>
<gene>
    <name evidence="3" type="ORF">I6N98_04610</name>
</gene>
<dbReference type="RefSeq" id="WP_198570626.1">
    <property type="nucleotide sequence ID" value="NZ_CP066167.1"/>
</dbReference>
<feature type="domain" description="2Fe-2S ferredoxin-type" evidence="1">
    <location>
        <begin position="16"/>
        <end position="108"/>
    </location>
</feature>
<dbReference type="PROSITE" id="PS51085">
    <property type="entry name" value="2FE2S_FER_2"/>
    <property type="match status" value="1"/>
</dbReference>
<dbReference type="Gene3D" id="3.10.20.30">
    <property type="match status" value="1"/>
</dbReference>
<dbReference type="AlphaFoldDB" id="A0A7T4R2B2"/>
<dbReference type="Proteomes" id="UP000596063">
    <property type="component" value="Chromosome"/>
</dbReference>
<evidence type="ECO:0000259" key="1">
    <source>
        <dbReference type="PROSITE" id="PS51085"/>
    </source>
</evidence>
<name>A0A7T4R2B2_9GAMM</name>
<dbReference type="InterPro" id="IPR001041">
    <property type="entry name" value="2Fe-2S_ferredoxin-type"/>
</dbReference>
<dbReference type="InterPro" id="IPR001433">
    <property type="entry name" value="OxRdtase_FAD/NAD-bd"/>
</dbReference>
<reference evidence="3 4" key="1">
    <citation type="submission" date="2020-12" db="EMBL/GenBank/DDBJ databases">
        <authorList>
            <person name="Shan Y."/>
        </authorList>
    </citation>
    <scope>NUCLEOTIDE SEQUENCE [LARGE SCALE GENOMIC DNA]</scope>
    <source>
        <strain evidence="4">csc3.9</strain>
    </source>
</reference>
<dbReference type="Pfam" id="PF00175">
    <property type="entry name" value="NAD_binding_1"/>
    <property type="match status" value="1"/>
</dbReference>
<feature type="domain" description="FAD-binding FR-type" evidence="2">
    <location>
        <begin position="114"/>
        <end position="218"/>
    </location>
</feature>
<dbReference type="GO" id="GO:0016491">
    <property type="term" value="F:oxidoreductase activity"/>
    <property type="evidence" value="ECO:0007669"/>
    <property type="project" value="InterPro"/>
</dbReference>
<dbReference type="InterPro" id="IPR050415">
    <property type="entry name" value="MRET"/>
</dbReference>
<dbReference type="PANTHER" id="PTHR47354">
    <property type="entry name" value="NADH OXIDOREDUCTASE HCR"/>
    <property type="match status" value="1"/>
</dbReference>
<dbReference type="CDD" id="cd00207">
    <property type="entry name" value="fer2"/>
    <property type="match status" value="1"/>
</dbReference>
<sequence length="355" mass="38786">MDQAVASSRYATEGQCQIKVKDNEKSQFVINRNDMLLKSALDQGMDYPHNCRVGVCGQCKTRLISGDVTPMVDLALSPLTNDEINEGYFLACQGKVRGDIEIEVKLGQHQPIPEQQVSGKVSLWRRLPGEVIELRIALDRPFFYEAGQYGFLAESGSFVRRCFSFTDAPPADPNVGANEVGFLIKRLPGGQFSEWIFERDRTGTKMWLHGPYGIMGNDDIDADGLCIAGGTGLAPVLSIVEQRLSASATAVFTVIFGVQKQQDLFALDKLHALSEASPGRLQVVPVLSHEPEDSSWPGARGLVTAPLDDKLGVDYSNVSSFICGSLPMVEAVERRLLELGAQAERIHADKFIPSG</sequence>
<dbReference type="InterPro" id="IPR017927">
    <property type="entry name" value="FAD-bd_FR_type"/>
</dbReference>
<dbReference type="Gene3D" id="2.40.30.10">
    <property type="entry name" value="Translation factors"/>
    <property type="match status" value="1"/>
</dbReference>
<keyword evidence="4" id="KW-1185">Reference proteome</keyword>
<protein>
    <submittedName>
        <fullName evidence="3">2Fe-2S iron-sulfur cluster binding domain-containing protein</fullName>
    </submittedName>
</protein>
<proteinExistence type="predicted"/>
<dbReference type="InterPro" id="IPR006058">
    <property type="entry name" value="2Fe2S_fd_BS"/>
</dbReference>
<evidence type="ECO:0000259" key="2">
    <source>
        <dbReference type="PROSITE" id="PS51384"/>
    </source>
</evidence>
<dbReference type="GO" id="GO:0051537">
    <property type="term" value="F:2 iron, 2 sulfur cluster binding"/>
    <property type="evidence" value="ECO:0007669"/>
    <property type="project" value="InterPro"/>
</dbReference>
<dbReference type="PANTHER" id="PTHR47354:SF5">
    <property type="entry name" value="PROTEIN RFBI"/>
    <property type="match status" value="1"/>
</dbReference>
<organism evidence="3 4">
    <name type="scientific">Spongiibacter nanhainus</name>
    <dbReference type="NCBI Taxonomy" id="2794344"/>
    <lineage>
        <taxon>Bacteria</taxon>
        <taxon>Pseudomonadati</taxon>
        <taxon>Pseudomonadota</taxon>
        <taxon>Gammaproteobacteria</taxon>
        <taxon>Cellvibrionales</taxon>
        <taxon>Spongiibacteraceae</taxon>
        <taxon>Spongiibacter</taxon>
    </lineage>
</organism>
<dbReference type="PROSITE" id="PS51384">
    <property type="entry name" value="FAD_FR"/>
    <property type="match status" value="1"/>
</dbReference>
<dbReference type="InterPro" id="IPR012675">
    <property type="entry name" value="Beta-grasp_dom_sf"/>
</dbReference>
<evidence type="ECO:0000313" key="3">
    <source>
        <dbReference type="EMBL" id="QQD19141.1"/>
    </source>
</evidence>
<accession>A0A7T4R2B2</accession>
<dbReference type="Gene3D" id="3.40.50.80">
    <property type="entry name" value="Nucleotide-binding domain of ferredoxin-NADP reductase (FNR) module"/>
    <property type="match status" value="1"/>
</dbReference>
<dbReference type="InterPro" id="IPR036010">
    <property type="entry name" value="2Fe-2S_ferredoxin-like_sf"/>
</dbReference>
<dbReference type="PROSITE" id="PS00197">
    <property type="entry name" value="2FE2S_FER_1"/>
    <property type="match status" value="1"/>
</dbReference>
<dbReference type="SUPFAM" id="SSF63380">
    <property type="entry name" value="Riboflavin synthase domain-like"/>
    <property type="match status" value="1"/>
</dbReference>
<dbReference type="Pfam" id="PF00111">
    <property type="entry name" value="Fer2"/>
    <property type="match status" value="1"/>
</dbReference>
<dbReference type="InterPro" id="IPR039261">
    <property type="entry name" value="FNR_nucleotide-bd"/>
</dbReference>
<dbReference type="SUPFAM" id="SSF52343">
    <property type="entry name" value="Ferredoxin reductase-like, C-terminal NADP-linked domain"/>
    <property type="match status" value="1"/>
</dbReference>
<dbReference type="InterPro" id="IPR017938">
    <property type="entry name" value="Riboflavin_synthase-like_b-brl"/>
</dbReference>
<evidence type="ECO:0000313" key="4">
    <source>
        <dbReference type="Proteomes" id="UP000596063"/>
    </source>
</evidence>
<dbReference type="KEGG" id="snan:I6N98_04610"/>
<dbReference type="PRINTS" id="PR00410">
    <property type="entry name" value="PHEHYDRXLASE"/>
</dbReference>